<dbReference type="SMART" id="SM00862">
    <property type="entry name" value="Trans_reg_C"/>
    <property type="match status" value="1"/>
</dbReference>
<evidence type="ECO:0000256" key="2">
    <source>
        <dbReference type="ARBA" id="ARBA00022553"/>
    </source>
</evidence>
<dbReference type="CDD" id="cd00383">
    <property type="entry name" value="trans_reg_C"/>
    <property type="match status" value="1"/>
</dbReference>
<dbReference type="Pfam" id="PF00486">
    <property type="entry name" value="Trans_reg_C"/>
    <property type="match status" value="1"/>
</dbReference>
<keyword evidence="12" id="KW-1185">Reference proteome</keyword>
<dbReference type="InterPro" id="IPR001867">
    <property type="entry name" value="OmpR/PhoB-type_DNA-bd"/>
</dbReference>
<evidence type="ECO:0000256" key="8">
    <source>
        <dbReference type="PROSITE-ProRule" id="PRU01091"/>
    </source>
</evidence>
<dbReference type="EMBL" id="FNON01000006">
    <property type="protein sequence ID" value="SDY70002.1"/>
    <property type="molecule type" value="Genomic_DNA"/>
</dbReference>
<evidence type="ECO:0000256" key="3">
    <source>
        <dbReference type="ARBA" id="ARBA00023012"/>
    </source>
</evidence>
<keyword evidence="4" id="KW-0805">Transcription regulation</keyword>
<dbReference type="STRING" id="589385.SAMN05421504_106434"/>
<evidence type="ECO:0000256" key="4">
    <source>
        <dbReference type="ARBA" id="ARBA00023015"/>
    </source>
</evidence>
<dbReference type="GO" id="GO:0005829">
    <property type="term" value="C:cytosol"/>
    <property type="evidence" value="ECO:0007669"/>
    <property type="project" value="TreeGrafter"/>
</dbReference>
<evidence type="ECO:0000259" key="9">
    <source>
        <dbReference type="PROSITE" id="PS50110"/>
    </source>
</evidence>
<dbReference type="SUPFAM" id="SSF46894">
    <property type="entry name" value="C-terminal effector domain of the bipartite response regulators"/>
    <property type="match status" value="1"/>
</dbReference>
<feature type="domain" description="Response regulatory" evidence="9">
    <location>
        <begin position="12"/>
        <end position="126"/>
    </location>
</feature>
<dbReference type="RefSeq" id="WP_425426048.1">
    <property type="nucleotide sequence ID" value="NZ_FNON01000006.1"/>
</dbReference>
<evidence type="ECO:0000256" key="6">
    <source>
        <dbReference type="ARBA" id="ARBA00023163"/>
    </source>
</evidence>
<name>A0A1H3LZY2_9PSEU</name>
<keyword evidence="3" id="KW-0902">Two-component regulatory system</keyword>
<evidence type="ECO:0000313" key="11">
    <source>
        <dbReference type="EMBL" id="SDY70002.1"/>
    </source>
</evidence>
<dbReference type="Gene3D" id="6.10.250.690">
    <property type="match status" value="1"/>
</dbReference>
<feature type="domain" description="OmpR/PhoB-type" evidence="10">
    <location>
        <begin position="133"/>
        <end position="226"/>
    </location>
</feature>
<feature type="DNA-binding region" description="OmpR/PhoB-type" evidence="8">
    <location>
        <begin position="133"/>
        <end position="226"/>
    </location>
</feature>
<evidence type="ECO:0000256" key="7">
    <source>
        <dbReference type="PROSITE-ProRule" id="PRU00169"/>
    </source>
</evidence>
<keyword evidence="5 8" id="KW-0238">DNA-binding</keyword>
<comment type="subcellular location">
    <subcellularLocation>
        <location evidence="1">Cytoplasm</location>
    </subcellularLocation>
</comment>
<dbReference type="InterPro" id="IPR039420">
    <property type="entry name" value="WalR-like"/>
</dbReference>
<dbReference type="PANTHER" id="PTHR48111">
    <property type="entry name" value="REGULATOR OF RPOS"/>
    <property type="match status" value="1"/>
</dbReference>
<evidence type="ECO:0000256" key="5">
    <source>
        <dbReference type="ARBA" id="ARBA00023125"/>
    </source>
</evidence>
<evidence type="ECO:0000256" key="1">
    <source>
        <dbReference type="ARBA" id="ARBA00004496"/>
    </source>
</evidence>
<dbReference type="Proteomes" id="UP000199515">
    <property type="component" value="Unassembled WGS sequence"/>
</dbReference>
<feature type="modified residue" description="4-aspartylphosphate" evidence="7">
    <location>
        <position position="61"/>
    </location>
</feature>
<evidence type="ECO:0000259" key="10">
    <source>
        <dbReference type="PROSITE" id="PS51755"/>
    </source>
</evidence>
<dbReference type="InterPro" id="IPR036388">
    <property type="entry name" value="WH-like_DNA-bd_sf"/>
</dbReference>
<dbReference type="PROSITE" id="PS51755">
    <property type="entry name" value="OMPR_PHOB"/>
    <property type="match status" value="1"/>
</dbReference>
<evidence type="ECO:0000313" key="12">
    <source>
        <dbReference type="Proteomes" id="UP000199515"/>
    </source>
</evidence>
<dbReference type="AlphaFoldDB" id="A0A1H3LZY2"/>
<dbReference type="GO" id="GO:0000156">
    <property type="term" value="F:phosphorelay response regulator activity"/>
    <property type="evidence" value="ECO:0007669"/>
    <property type="project" value="TreeGrafter"/>
</dbReference>
<gene>
    <name evidence="11" type="ORF">SAMN05421504_106434</name>
</gene>
<dbReference type="InterPro" id="IPR011006">
    <property type="entry name" value="CheY-like_superfamily"/>
</dbReference>
<dbReference type="Pfam" id="PF00072">
    <property type="entry name" value="Response_reg"/>
    <property type="match status" value="1"/>
</dbReference>
<dbReference type="GO" id="GO:0032993">
    <property type="term" value="C:protein-DNA complex"/>
    <property type="evidence" value="ECO:0007669"/>
    <property type="project" value="TreeGrafter"/>
</dbReference>
<keyword evidence="2 7" id="KW-0597">Phosphoprotein</keyword>
<dbReference type="PROSITE" id="PS50110">
    <property type="entry name" value="RESPONSE_REGULATORY"/>
    <property type="match status" value="1"/>
</dbReference>
<dbReference type="Gene3D" id="3.40.50.2300">
    <property type="match status" value="1"/>
</dbReference>
<dbReference type="SUPFAM" id="SSF52172">
    <property type="entry name" value="CheY-like"/>
    <property type="match status" value="1"/>
</dbReference>
<dbReference type="PANTHER" id="PTHR48111:SF22">
    <property type="entry name" value="REGULATOR OF RPOS"/>
    <property type="match status" value="1"/>
</dbReference>
<dbReference type="InterPro" id="IPR016032">
    <property type="entry name" value="Sig_transdc_resp-reg_C-effctor"/>
</dbReference>
<sequence>MHEVADPSGLARLLLVEDDRELATILAGMFAGEGFSIDLAHDGQRGLHLGLTGRYNVMVIDRRLPGADGLRLVSSLRRKAVTTRILVLSALGEVRDRIAGLEAGADDYLVKPFEMDELLARIRALCRRHLDGAECLPLGTAELDLRRREVVLPRGKRVPLSGREFELLRTLAQRPATIHARDALRTKVFADTTGESVVDTYVYYLRRKLGRGVVRTVHGLGYQIGAL</sequence>
<protein>
    <submittedName>
        <fullName evidence="11">Two-component system, OmpR family, response regulator QseB</fullName>
    </submittedName>
</protein>
<dbReference type="GO" id="GO:0000976">
    <property type="term" value="F:transcription cis-regulatory region binding"/>
    <property type="evidence" value="ECO:0007669"/>
    <property type="project" value="TreeGrafter"/>
</dbReference>
<reference evidence="11 12" key="1">
    <citation type="submission" date="2016-10" db="EMBL/GenBank/DDBJ databases">
        <authorList>
            <person name="de Groot N.N."/>
        </authorList>
    </citation>
    <scope>NUCLEOTIDE SEQUENCE [LARGE SCALE GENOMIC DNA]</scope>
    <source>
        <strain evidence="11 12">CPCC 202699</strain>
    </source>
</reference>
<dbReference type="Gene3D" id="1.10.10.10">
    <property type="entry name" value="Winged helix-like DNA-binding domain superfamily/Winged helix DNA-binding domain"/>
    <property type="match status" value="1"/>
</dbReference>
<keyword evidence="6" id="KW-0804">Transcription</keyword>
<dbReference type="InterPro" id="IPR001789">
    <property type="entry name" value="Sig_transdc_resp-reg_receiver"/>
</dbReference>
<dbReference type="GO" id="GO:0006355">
    <property type="term" value="P:regulation of DNA-templated transcription"/>
    <property type="evidence" value="ECO:0007669"/>
    <property type="project" value="InterPro"/>
</dbReference>
<accession>A0A1H3LZY2</accession>
<dbReference type="SMART" id="SM00448">
    <property type="entry name" value="REC"/>
    <property type="match status" value="1"/>
</dbReference>
<proteinExistence type="predicted"/>
<organism evidence="11 12">
    <name type="scientific">Amycolatopsis xylanica</name>
    <dbReference type="NCBI Taxonomy" id="589385"/>
    <lineage>
        <taxon>Bacteria</taxon>
        <taxon>Bacillati</taxon>
        <taxon>Actinomycetota</taxon>
        <taxon>Actinomycetes</taxon>
        <taxon>Pseudonocardiales</taxon>
        <taxon>Pseudonocardiaceae</taxon>
        <taxon>Amycolatopsis</taxon>
    </lineage>
</organism>